<dbReference type="InterPro" id="IPR011701">
    <property type="entry name" value="MFS"/>
</dbReference>
<protein>
    <submittedName>
        <fullName evidence="7">Uncharacterized protein</fullName>
    </submittedName>
</protein>
<reference evidence="7" key="1">
    <citation type="submission" date="2022-11" db="UniProtKB">
        <authorList>
            <consortium name="WormBaseParasite"/>
        </authorList>
    </citation>
    <scope>IDENTIFICATION</scope>
</reference>
<evidence type="ECO:0000256" key="1">
    <source>
        <dbReference type="ARBA" id="ARBA00004141"/>
    </source>
</evidence>
<dbReference type="GO" id="GO:0006820">
    <property type="term" value="P:monoatomic anion transport"/>
    <property type="evidence" value="ECO:0007669"/>
    <property type="project" value="TreeGrafter"/>
</dbReference>
<dbReference type="PANTHER" id="PTHR11662:SF455">
    <property type="entry name" value="GH23975P"/>
    <property type="match status" value="1"/>
</dbReference>
<dbReference type="InterPro" id="IPR036259">
    <property type="entry name" value="MFS_trans_sf"/>
</dbReference>
<keyword evidence="3 5" id="KW-1133">Transmembrane helix</keyword>
<keyword evidence="6" id="KW-1185">Reference proteome</keyword>
<keyword evidence="2 5" id="KW-0812">Transmembrane</keyword>
<sequence length="191" mass="22052">MRIELLFHWILGSTRVLAIIWGFLWIFTVGETPYADKSIGKDELKYITSSVGYTFEQVKLLHDNLDESYSRNVDDETNDDENRAYRNNRFRSFMHPKNVTPPWKSILTSAPVWAIVASNFSENWGYYLMLTELPTYLSKVFAFTMTETGFLSALPYLVLGISGPTAGFLADYLRIKRGVDTLLVRKMFNCF</sequence>
<proteinExistence type="predicted"/>
<organism evidence="6 7">
    <name type="scientific">Romanomermis culicivorax</name>
    <name type="common">Nematode worm</name>
    <dbReference type="NCBI Taxonomy" id="13658"/>
    <lineage>
        <taxon>Eukaryota</taxon>
        <taxon>Metazoa</taxon>
        <taxon>Ecdysozoa</taxon>
        <taxon>Nematoda</taxon>
        <taxon>Enoplea</taxon>
        <taxon>Dorylaimia</taxon>
        <taxon>Mermithida</taxon>
        <taxon>Mermithoidea</taxon>
        <taxon>Mermithidae</taxon>
        <taxon>Romanomermis</taxon>
    </lineage>
</organism>
<keyword evidence="4 5" id="KW-0472">Membrane</keyword>
<evidence type="ECO:0000256" key="3">
    <source>
        <dbReference type="ARBA" id="ARBA00022989"/>
    </source>
</evidence>
<accession>A0A915KYL0</accession>
<dbReference type="GO" id="GO:0022857">
    <property type="term" value="F:transmembrane transporter activity"/>
    <property type="evidence" value="ECO:0007669"/>
    <property type="project" value="InterPro"/>
</dbReference>
<evidence type="ECO:0000256" key="5">
    <source>
        <dbReference type="SAM" id="Phobius"/>
    </source>
</evidence>
<dbReference type="WBParaSite" id="nRc.2.0.1.t43564-RA">
    <property type="protein sequence ID" value="nRc.2.0.1.t43564-RA"/>
    <property type="gene ID" value="nRc.2.0.1.g43564"/>
</dbReference>
<feature type="transmembrane region" description="Helical" evidence="5">
    <location>
        <begin position="6"/>
        <end position="27"/>
    </location>
</feature>
<comment type="subcellular location">
    <subcellularLocation>
        <location evidence="1">Membrane</location>
        <topology evidence="1">Multi-pass membrane protein</topology>
    </subcellularLocation>
</comment>
<name>A0A915KYL0_ROMCU</name>
<dbReference type="InterPro" id="IPR050382">
    <property type="entry name" value="MFS_Na/Anion_cotransporter"/>
</dbReference>
<dbReference type="AlphaFoldDB" id="A0A915KYL0"/>
<dbReference type="Gene3D" id="1.20.1250.20">
    <property type="entry name" value="MFS general substrate transporter like domains"/>
    <property type="match status" value="1"/>
</dbReference>
<dbReference type="SUPFAM" id="SSF103473">
    <property type="entry name" value="MFS general substrate transporter"/>
    <property type="match status" value="1"/>
</dbReference>
<dbReference type="PANTHER" id="PTHR11662">
    <property type="entry name" value="SOLUTE CARRIER FAMILY 17"/>
    <property type="match status" value="1"/>
</dbReference>
<evidence type="ECO:0000256" key="2">
    <source>
        <dbReference type="ARBA" id="ARBA00022692"/>
    </source>
</evidence>
<dbReference type="GO" id="GO:0016020">
    <property type="term" value="C:membrane"/>
    <property type="evidence" value="ECO:0007669"/>
    <property type="project" value="UniProtKB-SubCell"/>
</dbReference>
<dbReference type="Pfam" id="PF07690">
    <property type="entry name" value="MFS_1"/>
    <property type="match status" value="1"/>
</dbReference>
<dbReference type="Proteomes" id="UP000887565">
    <property type="component" value="Unplaced"/>
</dbReference>
<evidence type="ECO:0000313" key="7">
    <source>
        <dbReference type="WBParaSite" id="nRc.2.0.1.t43564-RA"/>
    </source>
</evidence>
<evidence type="ECO:0000313" key="6">
    <source>
        <dbReference type="Proteomes" id="UP000887565"/>
    </source>
</evidence>
<evidence type="ECO:0000256" key="4">
    <source>
        <dbReference type="ARBA" id="ARBA00023136"/>
    </source>
</evidence>